<organism evidence="7 8">
    <name type="scientific">Tsukamurella pulmonis</name>
    <dbReference type="NCBI Taxonomy" id="47312"/>
    <lineage>
        <taxon>Bacteria</taxon>
        <taxon>Bacillati</taxon>
        <taxon>Actinomycetota</taxon>
        <taxon>Actinomycetes</taxon>
        <taxon>Mycobacteriales</taxon>
        <taxon>Tsukamurellaceae</taxon>
        <taxon>Tsukamurella</taxon>
    </lineage>
</organism>
<comment type="subcellular location">
    <subcellularLocation>
        <location evidence="1">Cell membrane</location>
        <topology evidence="1">Multi-pass membrane protein</topology>
    </subcellularLocation>
</comment>
<feature type="transmembrane region" description="Helical" evidence="5">
    <location>
        <begin position="111"/>
        <end position="134"/>
    </location>
</feature>
<feature type="transmembrane region" description="Helical" evidence="5">
    <location>
        <begin position="364"/>
        <end position="390"/>
    </location>
</feature>
<dbReference type="SUPFAM" id="SSF103473">
    <property type="entry name" value="MFS general substrate transporter"/>
    <property type="match status" value="1"/>
</dbReference>
<dbReference type="STRING" id="47312.SAMN04489765_1054"/>
<feature type="domain" description="Major facilitator superfamily (MFS) profile" evidence="6">
    <location>
        <begin position="21"/>
        <end position="505"/>
    </location>
</feature>
<name>A0A1H1C6Y6_9ACTN</name>
<keyword evidence="3 5" id="KW-1133">Transmembrane helix</keyword>
<reference evidence="8" key="1">
    <citation type="submission" date="2016-10" db="EMBL/GenBank/DDBJ databases">
        <authorList>
            <person name="Varghese N."/>
            <person name="Submissions S."/>
        </authorList>
    </citation>
    <scope>NUCLEOTIDE SEQUENCE [LARGE SCALE GENOMIC DNA]</scope>
    <source>
        <strain evidence="8">DSM 44142</strain>
    </source>
</reference>
<feature type="transmembrane region" description="Helical" evidence="5">
    <location>
        <begin position="207"/>
        <end position="226"/>
    </location>
</feature>
<evidence type="ECO:0000256" key="5">
    <source>
        <dbReference type="SAM" id="Phobius"/>
    </source>
</evidence>
<dbReference type="RefSeq" id="WP_231857653.1">
    <property type="nucleotide sequence ID" value="NZ_FNLF01000002.1"/>
</dbReference>
<keyword evidence="8" id="KW-1185">Reference proteome</keyword>
<sequence length="528" mass="53588">MTTHPPIAGAQPGDRTGTAGVLFSMCLALVLVVASVSAINLAMPELAVTLGADNAQLTWIADAYTVALAALVLPLGALGDRLGRRNVLVVGTAVFAVGALFAGLSDSADQLIAWRIVMGLGAAMIMPGTLSTITATFPEEQRPRGVAVWSGFASAGAILGLVGAGAMLEVWSWRSIFYVSAAMAVAAGIAALLLARNTREEETHRPDLLGALFTTVGIGTLVFAIIEGNETSWTEPIVLASLAVCVVAFAGYAIAGTRTEHPLLDPRLFRISGFRAGGVVVVVQFMALFGFLFVGLQYLQLILGYSPLHSAVALIPVAAVVVPVSLATPRVVDRLGMNVTMGLALVLLAAGFVTVSRMDAGSGYLPFLCGLMIAGVGIGLASSTGTTAIVGSLPIAKQGVASAMNDTTREVGSAIGIALMGAVYSSTYTANLPDLTGLPPEAAETAHESAAGGLAVAERLGTAGAQLADAVRTAFMDGLSASMTVVAVIVAVAALTSFLFAPRRPPASVDAVAVDASTASAPEECAPA</sequence>
<feature type="transmembrane region" description="Helical" evidence="5">
    <location>
        <begin position="238"/>
        <end position="255"/>
    </location>
</feature>
<evidence type="ECO:0000256" key="4">
    <source>
        <dbReference type="ARBA" id="ARBA00023136"/>
    </source>
</evidence>
<dbReference type="CDD" id="cd17321">
    <property type="entry name" value="MFS_MMR_MDR_like"/>
    <property type="match status" value="1"/>
</dbReference>
<dbReference type="GO" id="GO:0022857">
    <property type="term" value="F:transmembrane transporter activity"/>
    <property type="evidence" value="ECO:0007669"/>
    <property type="project" value="InterPro"/>
</dbReference>
<evidence type="ECO:0000259" key="6">
    <source>
        <dbReference type="PROSITE" id="PS50850"/>
    </source>
</evidence>
<dbReference type="Pfam" id="PF07690">
    <property type="entry name" value="MFS_1"/>
    <property type="match status" value="1"/>
</dbReference>
<dbReference type="AlphaFoldDB" id="A0A1H1C6Y6"/>
<dbReference type="PROSITE" id="PS50850">
    <property type="entry name" value="MFS"/>
    <property type="match status" value="1"/>
</dbReference>
<evidence type="ECO:0000256" key="2">
    <source>
        <dbReference type="ARBA" id="ARBA00022692"/>
    </source>
</evidence>
<dbReference type="GO" id="GO:0005886">
    <property type="term" value="C:plasma membrane"/>
    <property type="evidence" value="ECO:0007669"/>
    <property type="project" value="UniProtKB-SubCell"/>
</dbReference>
<feature type="transmembrane region" description="Helical" evidence="5">
    <location>
        <begin position="411"/>
        <end position="430"/>
    </location>
</feature>
<evidence type="ECO:0000313" key="7">
    <source>
        <dbReference type="EMBL" id="SDQ59972.1"/>
    </source>
</evidence>
<feature type="transmembrane region" description="Helical" evidence="5">
    <location>
        <begin position="87"/>
        <end position="105"/>
    </location>
</feature>
<feature type="transmembrane region" description="Helical" evidence="5">
    <location>
        <begin position="176"/>
        <end position="195"/>
    </location>
</feature>
<feature type="transmembrane region" description="Helical" evidence="5">
    <location>
        <begin position="21"/>
        <end position="43"/>
    </location>
</feature>
<feature type="transmembrane region" description="Helical" evidence="5">
    <location>
        <begin position="55"/>
        <end position="75"/>
    </location>
</feature>
<dbReference type="InterPro" id="IPR036259">
    <property type="entry name" value="MFS_trans_sf"/>
</dbReference>
<dbReference type="InterPro" id="IPR020846">
    <property type="entry name" value="MFS_dom"/>
</dbReference>
<keyword evidence="2 5" id="KW-0812">Transmembrane</keyword>
<dbReference type="PANTHER" id="PTHR42718:SF42">
    <property type="entry name" value="EXPORT PROTEIN"/>
    <property type="match status" value="1"/>
</dbReference>
<dbReference type="PANTHER" id="PTHR42718">
    <property type="entry name" value="MAJOR FACILITATOR SUPERFAMILY MULTIDRUG TRANSPORTER MFSC"/>
    <property type="match status" value="1"/>
</dbReference>
<feature type="transmembrane region" description="Helical" evidence="5">
    <location>
        <begin position="276"/>
        <end position="296"/>
    </location>
</feature>
<keyword evidence="4 5" id="KW-0472">Membrane</keyword>
<feature type="transmembrane region" description="Helical" evidence="5">
    <location>
        <begin position="308"/>
        <end position="327"/>
    </location>
</feature>
<dbReference type="Proteomes" id="UP000183053">
    <property type="component" value="Unassembled WGS sequence"/>
</dbReference>
<dbReference type="EMBL" id="FNLF01000002">
    <property type="protein sequence ID" value="SDQ59972.1"/>
    <property type="molecule type" value="Genomic_DNA"/>
</dbReference>
<feature type="transmembrane region" description="Helical" evidence="5">
    <location>
        <begin position="146"/>
        <end position="170"/>
    </location>
</feature>
<feature type="transmembrane region" description="Helical" evidence="5">
    <location>
        <begin position="479"/>
        <end position="501"/>
    </location>
</feature>
<feature type="transmembrane region" description="Helical" evidence="5">
    <location>
        <begin position="339"/>
        <end position="358"/>
    </location>
</feature>
<protein>
    <submittedName>
        <fullName evidence="7">Drug resistance transporter, EmrB/QacA subfamily</fullName>
    </submittedName>
</protein>
<evidence type="ECO:0000256" key="3">
    <source>
        <dbReference type="ARBA" id="ARBA00022989"/>
    </source>
</evidence>
<proteinExistence type="predicted"/>
<dbReference type="InterPro" id="IPR011701">
    <property type="entry name" value="MFS"/>
</dbReference>
<gene>
    <name evidence="7" type="ORF">SAMN04489765_1054</name>
</gene>
<accession>A0A1H1C6Y6</accession>
<evidence type="ECO:0000313" key="8">
    <source>
        <dbReference type="Proteomes" id="UP000183053"/>
    </source>
</evidence>
<dbReference type="Gene3D" id="1.20.1250.20">
    <property type="entry name" value="MFS general substrate transporter like domains"/>
    <property type="match status" value="1"/>
</dbReference>
<evidence type="ECO:0000256" key="1">
    <source>
        <dbReference type="ARBA" id="ARBA00004651"/>
    </source>
</evidence>